<comment type="caution">
    <text evidence="1">The sequence shown here is derived from an EMBL/GenBank/DDBJ whole genome shotgun (WGS) entry which is preliminary data.</text>
</comment>
<dbReference type="EMBL" id="CM042888">
    <property type="protein sequence ID" value="KAI4325395.1"/>
    <property type="molecule type" value="Genomic_DNA"/>
</dbReference>
<evidence type="ECO:0000313" key="1">
    <source>
        <dbReference type="EMBL" id="KAI4325395.1"/>
    </source>
</evidence>
<keyword evidence="2" id="KW-1185">Reference proteome</keyword>
<name>A0ACB9MN99_9MYRT</name>
<reference evidence="2" key="1">
    <citation type="journal article" date="2023" name="Front. Plant Sci.">
        <title>Chromosomal-level genome assembly of Melastoma candidum provides insights into trichome evolution.</title>
        <authorList>
            <person name="Zhong Y."/>
            <person name="Wu W."/>
            <person name="Sun C."/>
            <person name="Zou P."/>
            <person name="Liu Y."/>
            <person name="Dai S."/>
            <person name="Zhou R."/>
        </authorList>
    </citation>
    <scope>NUCLEOTIDE SEQUENCE [LARGE SCALE GENOMIC DNA]</scope>
</reference>
<protein>
    <submittedName>
        <fullName evidence="1">Uncharacterized protein</fullName>
    </submittedName>
</protein>
<dbReference type="Proteomes" id="UP001057402">
    <property type="component" value="Chromosome 9"/>
</dbReference>
<accession>A0ACB9MN99</accession>
<proteinExistence type="predicted"/>
<evidence type="ECO:0000313" key="2">
    <source>
        <dbReference type="Proteomes" id="UP001057402"/>
    </source>
</evidence>
<organism evidence="1 2">
    <name type="scientific">Melastoma candidum</name>
    <dbReference type="NCBI Taxonomy" id="119954"/>
    <lineage>
        <taxon>Eukaryota</taxon>
        <taxon>Viridiplantae</taxon>
        <taxon>Streptophyta</taxon>
        <taxon>Embryophyta</taxon>
        <taxon>Tracheophyta</taxon>
        <taxon>Spermatophyta</taxon>
        <taxon>Magnoliopsida</taxon>
        <taxon>eudicotyledons</taxon>
        <taxon>Gunneridae</taxon>
        <taxon>Pentapetalae</taxon>
        <taxon>rosids</taxon>
        <taxon>malvids</taxon>
        <taxon>Myrtales</taxon>
        <taxon>Melastomataceae</taxon>
        <taxon>Melastomatoideae</taxon>
        <taxon>Melastomateae</taxon>
        <taxon>Melastoma</taxon>
    </lineage>
</organism>
<gene>
    <name evidence="1" type="ORF">MLD38_030800</name>
</gene>
<sequence>MCDENRNEKLVPSTMNLHERASEEHAEAKGNMDSTTKVVGEPLKPSVDGHHLPAAVEEVACCCLDTPMPSANVDVADSQRGSVKHNGESFEGAAPLDREFGVASGKDMDESDDDDDGDPWKPTSENVETSAPIDLEDGVIACKAMKVSDNREDPGEPTHENVDDLGNIRDLVEPICDRFTGAMEPIHGNFEGSVESLRESVEPSVDPMSETVEATISGYRKDEVGVDENGGTIELPWQENEVNDCDLAANHLQSGEPIVLTNVEDDDITQNKSVNAGNNQFAVQEELASHVEFCGDELKNDVAEAMRTDSLTVENGNSSFEHLFLDEYDEGSLSGTEEQQSSFMKVLEKFFRERNIEFKPPKFYGEGLNCLKLWRSVMRLGGYDKVTSCKLWKQVGEAFRPPKTCTTVSWTFRGFYEKALLDLEREKILEEQERPHIQAPSNAEPISVDNESSGSGRAPRDAAARARQGWSSQRLLGNGEVSDPVIKEKSAFTAQKREKQQKNNGSLKRKKQHFEEDVNTTIHPKSLKTEVDVSVVDVGNPADWVKVNVQKTMDCFEVYALVPGLLREEVRVQSDPAGRLVISGDPEQPENPWGVTPFKKVINLPSRIDPQQTSAVVTLHGQLFVRAPLDQAKP</sequence>